<feature type="domain" description="C5orf34-like N-terminal" evidence="2">
    <location>
        <begin position="12"/>
        <end position="72"/>
    </location>
</feature>
<evidence type="ECO:0000259" key="2">
    <source>
        <dbReference type="Pfam" id="PF15025"/>
    </source>
</evidence>
<protein>
    <recommendedName>
        <fullName evidence="7">DUF4520 domain-containing protein</fullName>
    </recommendedName>
</protein>
<accession>A0A8J4DBS8</accession>
<name>A0A8J4DBS8_9CHLO</name>
<dbReference type="PANTHER" id="PTHR34531:SF1">
    <property type="entry name" value="CHROMOSOME 5 OPEN READING FRAME 34"/>
    <property type="match status" value="1"/>
</dbReference>
<reference evidence="4" key="1">
    <citation type="journal article" date="2021" name="Proc. Natl. Acad. Sci. U.S.A.">
        <title>Three genomes in the algal genus Volvox reveal the fate of a haploid sex-determining region after a transition to homothallism.</title>
        <authorList>
            <person name="Yamamoto K."/>
            <person name="Hamaji T."/>
            <person name="Kawai-Toyooka H."/>
            <person name="Matsuzaki R."/>
            <person name="Takahashi F."/>
            <person name="Nishimura Y."/>
            <person name="Kawachi M."/>
            <person name="Noguchi H."/>
            <person name="Minakuchi Y."/>
            <person name="Umen J.G."/>
            <person name="Toyoda A."/>
            <person name="Nozaki H."/>
        </authorList>
    </citation>
    <scope>NUCLEOTIDE SEQUENCE</scope>
    <source>
        <strain evidence="4">NIES-3785</strain>
        <strain evidence="3">NIES-3786</strain>
    </source>
</reference>
<evidence type="ECO:0008006" key="7">
    <source>
        <dbReference type="Google" id="ProtNLM"/>
    </source>
</evidence>
<evidence type="ECO:0000313" key="4">
    <source>
        <dbReference type="EMBL" id="GIL99779.1"/>
    </source>
</evidence>
<dbReference type="Proteomes" id="UP000722791">
    <property type="component" value="Unassembled WGS sequence"/>
</dbReference>
<evidence type="ECO:0000313" key="3">
    <source>
        <dbReference type="EMBL" id="GIL73336.1"/>
    </source>
</evidence>
<dbReference type="Pfam" id="PF15025">
    <property type="entry name" value="C5orf34-like_N"/>
    <property type="match status" value="1"/>
</dbReference>
<evidence type="ECO:0000259" key="1">
    <source>
        <dbReference type="Pfam" id="PF15016"/>
    </source>
</evidence>
<dbReference type="EMBL" id="BNCQ01000006">
    <property type="protein sequence ID" value="GIL99779.1"/>
    <property type="molecule type" value="Genomic_DNA"/>
</dbReference>
<evidence type="ECO:0000313" key="6">
    <source>
        <dbReference type="Proteomes" id="UP000747110"/>
    </source>
</evidence>
<comment type="caution">
    <text evidence="4">The sequence shown here is derived from an EMBL/GenBank/DDBJ whole genome shotgun (WGS) entry which is preliminary data.</text>
</comment>
<keyword evidence="6" id="KW-1185">Reference proteome</keyword>
<organism evidence="4 5">
    <name type="scientific">Volvox reticuliferus</name>
    <dbReference type="NCBI Taxonomy" id="1737510"/>
    <lineage>
        <taxon>Eukaryota</taxon>
        <taxon>Viridiplantae</taxon>
        <taxon>Chlorophyta</taxon>
        <taxon>core chlorophytes</taxon>
        <taxon>Chlorophyceae</taxon>
        <taxon>CS clade</taxon>
        <taxon>Chlamydomonadales</taxon>
        <taxon>Volvocaceae</taxon>
        <taxon>Volvox</taxon>
    </lineage>
</organism>
<dbReference type="AlphaFoldDB" id="A0A8J4DBS8"/>
<feature type="domain" description="C5orf34-like C-terminal" evidence="1">
    <location>
        <begin position="417"/>
        <end position="492"/>
    </location>
</feature>
<evidence type="ECO:0000313" key="5">
    <source>
        <dbReference type="Proteomes" id="UP000722791"/>
    </source>
</evidence>
<dbReference type="OrthoDB" id="75908at2759"/>
<proteinExistence type="predicted"/>
<gene>
    <name evidence="3" type="ORF">Vretifemale_3529</name>
    <name evidence="4" type="ORF">Vretimale_4900</name>
</gene>
<dbReference type="Pfam" id="PF15016">
    <property type="entry name" value="C5orf34_C"/>
    <property type="match status" value="1"/>
</dbReference>
<dbReference type="Proteomes" id="UP000747110">
    <property type="component" value="Unassembled WGS sequence"/>
</dbReference>
<dbReference type="EMBL" id="BNCP01000004">
    <property type="protein sequence ID" value="GIL73336.1"/>
    <property type="molecule type" value="Genomic_DNA"/>
</dbReference>
<dbReference type="InterPro" id="IPR053901">
    <property type="entry name" value="C5orf34-like"/>
</dbReference>
<dbReference type="InterPro" id="IPR027830">
    <property type="entry name" value="C5orf34-like_N"/>
</dbReference>
<dbReference type="PANTHER" id="PTHR34531">
    <property type="entry name" value="ZGC:153352"/>
    <property type="match status" value="1"/>
</dbReference>
<sequence length="574" mass="63181">MSSPRLPELCRICLLEDARAKANFSDNTIIVTNSAGSAFSITTPDGRSVRQMSEYALTRHGPLLAAVLEFRNMHVERPYFCKPLACALRSGFALGYVIRDATWPTPSYAIAEGLAQLQPDGRLALSSEDGVAQVVLHSHHRRFAVCYPLLVGERPQEAQYEYVWQTQVFSVASHPSRWQPAVRAALFVAAELGHNVESSFAALGQLARIDTINPNSSRLSGLKAGDQSTDGNYRDTSSTCYGFSSAVAPAERRTVLPRADDCIRSSLTEQLRTDGWWGEPSLSLLPPEDVLTFEWTPDATYQFLPEEGEVEVWVHADESCMVSTRGGRFLEHFKDAESVGQMYAANCVPDTVWSRDKTYRYPLAALAVHALKVRSHNTTLREALAARAPTAYMDSSAAGAAPGILGVAADDLFAVVSTAVVEESSVPGFGQFTAYEDGRVRICFDDRTILHMSASQSHSKVVLPDGRAVVVTLTNPVGVEPYVDAAREFAYWAFKTPQERAGKIDLQTRVHAELVNSQRMAQMCEYTVKGTWPQDIAQAVMPINDTSMPCEGNNTRHSMIENLLNENARLLLRL</sequence>
<dbReference type="InterPro" id="IPR027865">
    <property type="entry name" value="C5orf34-like_C"/>
</dbReference>